<sequence length="96" mass="10395">LSAPNKRGIVLRQRLRDGGSEVFRGVRHMPNKYVCLRPLICDATLPRSSQGLTLTGLSGLSVVSDGPSSRGRGELRGGWVQMERQKKASHPDVEGG</sequence>
<gene>
    <name evidence="1" type="ORF">KUCAC02_010318</name>
</gene>
<dbReference type="EMBL" id="CM043805">
    <property type="protein sequence ID" value="KAI4805719.1"/>
    <property type="molecule type" value="Genomic_DNA"/>
</dbReference>
<accession>A0ACB9W0N6</accession>
<protein>
    <submittedName>
        <fullName evidence="1">Uncharacterized protein</fullName>
    </submittedName>
</protein>
<keyword evidence="2" id="KW-1185">Reference proteome</keyword>
<reference evidence="1" key="1">
    <citation type="submission" date="2022-05" db="EMBL/GenBank/DDBJ databases">
        <title>Chromosome-level genome of Chaenocephalus aceratus.</title>
        <authorList>
            <person name="Park H."/>
        </authorList>
    </citation>
    <scope>NUCLEOTIDE SEQUENCE</scope>
    <source>
        <strain evidence="1">KU_202001</strain>
    </source>
</reference>
<evidence type="ECO:0000313" key="2">
    <source>
        <dbReference type="Proteomes" id="UP001057452"/>
    </source>
</evidence>
<organism evidence="1 2">
    <name type="scientific">Chaenocephalus aceratus</name>
    <name type="common">Blackfin icefish</name>
    <name type="synonym">Chaenichthys aceratus</name>
    <dbReference type="NCBI Taxonomy" id="36190"/>
    <lineage>
        <taxon>Eukaryota</taxon>
        <taxon>Metazoa</taxon>
        <taxon>Chordata</taxon>
        <taxon>Craniata</taxon>
        <taxon>Vertebrata</taxon>
        <taxon>Euteleostomi</taxon>
        <taxon>Actinopterygii</taxon>
        <taxon>Neopterygii</taxon>
        <taxon>Teleostei</taxon>
        <taxon>Neoteleostei</taxon>
        <taxon>Acanthomorphata</taxon>
        <taxon>Eupercaria</taxon>
        <taxon>Perciformes</taxon>
        <taxon>Notothenioidei</taxon>
        <taxon>Channichthyidae</taxon>
        <taxon>Chaenocephalus</taxon>
    </lineage>
</organism>
<name>A0ACB9W0N6_CHAAC</name>
<proteinExistence type="predicted"/>
<evidence type="ECO:0000313" key="1">
    <source>
        <dbReference type="EMBL" id="KAI4805719.1"/>
    </source>
</evidence>
<feature type="non-terminal residue" evidence="1">
    <location>
        <position position="96"/>
    </location>
</feature>
<comment type="caution">
    <text evidence="1">The sequence shown here is derived from an EMBL/GenBank/DDBJ whole genome shotgun (WGS) entry which is preliminary data.</text>
</comment>
<dbReference type="Proteomes" id="UP001057452">
    <property type="component" value="Chromosome 21"/>
</dbReference>
<feature type="non-terminal residue" evidence="1">
    <location>
        <position position="1"/>
    </location>
</feature>